<dbReference type="Gene3D" id="3.40.50.410">
    <property type="entry name" value="von Willebrand factor, type A domain"/>
    <property type="match status" value="1"/>
</dbReference>
<dbReference type="InterPro" id="IPR037524">
    <property type="entry name" value="PA14/GLEYA"/>
</dbReference>
<dbReference type="InterPro" id="IPR036465">
    <property type="entry name" value="vWFA_dom_sf"/>
</dbReference>
<comment type="caution">
    <text evidence="6">The sequence shown here is derived from an EMBL/GenBank/DDBJ whole genome shotgun (WGS) entry which is preliminary data.</text>
</comment>
<dbReference type="NCBIfam" id="TIGR04183">
    <property type="entry name" value="Por_Secre_tail"/>
    <property type="match status" value="1"/>
</dbReference>
<dbReference type="InterPro" id="IPR011658">
    <property type="entry name" value="PA14_dom"/>
</dbReference>
<protein>
    <recommendedName>
        <fullName evidence="5">PA14 domain-containing protein</fullName>
    </recommendedName>
</protein>
<keyword evidence="2" id="KW-0964">Secreted</keyword>
<evidence type="ECO:0000259" key="5">
    <source>
        <dbReference type="PROSITE" id="PS51820"/>
    </source>
</evidence>
<dbReference type="InterPro" id="IPR013783">
    <property type="entry name" value="Ig-like_fold"/>
</dbReference>
<reference evidence="7" key="1">
    <citation type="journal article" date="2019" name="Int. J. Syst. Evol. Microbiol.">
        <title>The Global Catalogue of Microorganisms (GCM) 10K type strain sequencing project: providing services to taxonomists for standard genome sequencing and annotation.</title>
        <authorList>
            <consortium name="The Broad Institute Genomics Platform"/>
            <consortium name="The Broad Institute Genome Sequencing Center for Infectious Disease"/>
            <person name="Wu L."/>
            <person name="Ma J."/>
        </authorList>
    </citation>
    <scope>NUCLEOTIDE SEQUENCE [LARGE SCALE GENOMIC DNA]</scope>
    <source>
        <strain evidence="7">CGMCC 1.15197</strain>
    </source>
</reference>
<gene>
    <name evidence="6" type="ORF">GCM10011383_36530</name>
</gene>
<evidence type="ECO:0000256" key="1">
    <source>
        <dbReference type="ARBA" id="ARBA00004613"/>
    </source>
</evidence>
<accession>A0ABQ1UNK1</accession>
<evidence type="ECO:0000256" key="3">
    <source>
        <dbReference type="ARBA" id="ARBA00022729"/>
    </source>
</evidence>
<evidence type="ECO:0000313" key="7">
    <source>
        <dbReference type="Proteomes" id="UP000632273"/>
    </source>
</evidence>
<dbReference type="SMART" id="SM00758">
    <property type="entry name" value="PA14"/>
    <property type="match status" value="2"/>
</dbReference>
<dbReference type="Pfam" id="PF25106">
    <property type="entry name" value="VWA_4"/>
    <property type="match status" value="1"/>
</dbReference>
<feature type="domain" description="PA14" evidence="5">
    <location>
        <begin position="624"/>
        <end position="777"/>
    </location>
</feature>
<dbReference type="Pfam" id="PF07691">
    <property type="entry name" value="PA14"/>
    <property type="match status" value="2"/>
</dbReference>
<dbReference type="PANTHER" id="PTHR46769:SF2">
    <property type="entry name" value="FIBROCYSTIN-L ISOFORM 2 PRECURSOR-RELATED"/>
    <property type="match status" value="1"/>
</dbReference>
<dbReference type="SUPFAM" id="SSF53300">
    <property type="entry name" value="vWA-like"/>
    <property type="match status" value="1"/>
</dbReference>
<name>A0ABQ1UNK1_9BACT</name>
<keyword evidence="3" id="KW-0732">Signal</keyword>
<dbReference type="CDD" id="cd00198">
    <property type="entry name" value="vWFA"/>
    <property type="match status" value="1"/>
</dbReference>
<feature type="region of interest" description="Disordered" evidence="4">
    <location>
        <begin position="172"/>
        <end position="197"/>
    </location>
</feature>
<dbReference type="Gene3D" id="2.60.120.1560">
    <property type="match status" value="1"/>
</dbReference>
<dbReference type="PANTHER" id="PTHR46769">
    <property type="entry name" value="POLYCYSTIC KIDNEY AND HEPATIC DISEASE 1 (AUTOSOMAL RECESSIVE)-LIKE 1"/>
    <property type="match status" value="1"/>
</dbReference>
<keyword evidence="7" id="KW-1185">Reference proteome</keyword>
<dbReference type="InterPro" id="IPR052387">
    <property type="entry name" value="Fibrocystin"/>
</dbReference>
<dbReference type="PROSITE" id="PS51820">
    <property type="entry name" value="PA14"/>
    <property type="match status" value="2"/>
</dbReference>
<organism evidence="6 7">
    <name type="scientific">Hymenobacter cavernae</name>
    <dbReference type="NCBI Taxonomy" id="2044852"/>
    <lineage>
        <taxon>Bacteria</taxon>
        <taxon>Pseudomonadati</taxon>
        <taxon>Bacteroidota</taxon>
        <taxon>Cytophagia</taxon>
        <taxon>Cytophagales</taxon>
        <taxon>Hymenobacteraceae</taxon>
        <taxon>Hymenobacter</taxon>
    </lineage>
</organism>
<feature type="domain" description="PA14" evidence="5">
    <location>
        <begin position="455"/>
        <end position="608"/>
    </location>
</feature>
<dbReference type="SUPFAM" id="SSF56988">
    <property type="entry name" value="Anthrax protective antigen"/>
    <property type="match status" value="2"/>
</dbReference>
<dbReference type="InterPro" id="IPR026444">
    <property type="entry name" value="Secre_tail"/>
</dbReference>
<dbReference type="EMBL" id="BMHT01000007">
    <property type="protein sequence ID" value="GGF21609.1"/>
    <property type="molecule type" value="Genomic_DNA"/>
</dbReference>
<sequence length="886" mass="93789">MTEVDQTEAAKFHNGGEVDGKNRPVDIAFVIDDTGSMSEEISSVINIVQRKITALSTSASGCGYVYQLITFKDAPNPRQPTTDLTVIRQQVAALVASGGGDCPEASVEAIGAVLENVKDNGTVFVATDAAPHAGVDLPGTIARASARTISISTILSGDCTPVASRAVATAQLTASPTEEPTPFSDNHDPNGSTTGGARVSQAAAVNYTALEAFSALAAETGGVFAYVPEINNGTAEGRARYESIGYGIISGGLSAAISLVQPDRVPLNSSLTLVVTGTKTNFNPSTTVTFNDAGIRVDSVRVVSPLRLEVRITVQPSATVGFKNLTATTTLPEGTETAVGEGLVQVTMAPSAPTILAISPAAGAQGQRLTVNIDGINTHFTNSSVLNLGPGILVLNTQALSATRLKAEIQIDVSAVTGFRNVVVTTGTEVATESVVGPFLVNILPSTPPTTSSCADVGSILREYWANVTGDLITDIPLASTPTQLTELNSFATPVNMADHYAERLRGYVCPPADGDYVFYIAGDNQAELWLSTDDDPTHKQKLAFVPEYTAPGDYGRYASQQSAPVQLLTGQRYYIEALHKEGEGDDHLSVGWRLPDNSLQRPIAGNHLVPFSKAPVVPPVSCTNTGSIRREYWANVPGDLITDIPLASTPSQVSQVSSFATPVNAGDRYAQRLRGYVCPPADGDYVFYIAGDNQAELWLSTDDDPTHKQKLAFVPEYTAPGDYGRYASQKSKVVRLLTGHRYYIEALHKEGAGEDHLSVGWQLPDNSLQRPIAGAHLMPFVPGSTAGTAPTASASRTDEDKALFIYPNPSPGTSTIEYVAPKGGYAVLEVYSMQGILVKKLFAGNTLAGKVNQVTFDGSKQEPGMYICKLICGDNVTYRRLQLLP</sequence>
<dbReference type="InterPro" id="IPR056861">
    <property type="entry name" value="HMCN1-like_VWA"/>
</dbReference>
<proteinExistence type="predicted"/>
<evidence type="ECO:0000256" key="4">
    <source>
        <dbReference type="SAM" id="MobiDB-lite"/>
    </source>
</evidence>
<dbReference type="Gene3D" id="2.60.40.10">
    <property type="entry name" value="Immunoglobulins"/>
    <property type="match status" value="2"/>
</dbReference>
<evidence type="ECO:0000256" key="2">
    <source>
        <dbReference type="ARBA" id="ARBA00022525"/>
    </source>
</evidence>
<evidence type="ECO:0000313" key="6">
    <source>
        <dbReference type="EMBL" id="GGF21609.1"/>
    </source>
</evidence>
<comment type="subcellular location">
    <subcellularLocation>
        <location evidence="1">Secreted</location>
    </subcellularLocation>
</comment>
<dbReference type="Proteomes" id="UP000632273">
    <property type="component" value="Unassembled WGS sequence"/>
</dbReference>